<organism evidence="1 2">
    <name type="scientific">Clostridium mobile</name>
    <dbReference type="NCBI Taxonomy" id="2841512"/>
    <lineage>
        <taxon>Bacteria</taxon>
        <taxon>Bacillati</taxon>
        <taxon>Bacillota</taxon>
        <taxon>Clostridia</taxon>
        <taxon>Eubacteriales</taxon>
        <taxon>Clostridiaceae</taxon>
        <taxon>Clostridium</taxon>
    </lineage>
</organism>
<reference evidence="1 2" key="1">
    <citation type="submission" date="2021-06" db="EMBL/GenBank/DDBJ databases">
        <authorList>
            <person name="Sun Q."/>
            <person name="Li D."/>
        </authorList>
    </citation>
    <scope>NUCLEOTIDE SEQUENCE [LARGE SCALE GENOMIC DNA]</scope>
    <source>
        <strain evidence="1 2">MSJ-11</strain>
    </source>
</reference>
<evidence type="ECO:0000313" key="1">
    <source>
        <dbReference type="EMBL" id="MBU5484212.1"/>
    </source>
</evidence>
<dbReference type="RefSeq" id="WP_216438700.1">
    <property type="nucleotide sequence ID" value="NZ_JAHLQF010000002.1"/>
</dbReference>
<keyword evidence="2" id="KW-1185">Reference proteome</keyword>
<name>A0ABS6EGD8_9CLOT</name>
<sequence>MIEKNQLLKKKIKIQQVKNKLKLLNGIEILDTFENDENRRLNEMFSDYYPAMCSNNTLPHSKLPFESSDLEIFSWISSEMRLENGQEYFFLCNGIWTRIRIIDLQWAIKSLWEHNRYKQGKHKIGSFGFLLMEVNLNYIMEAGCDSRDEYNYLIDIWACAK</sequence>
<proteinExistence type="predicted"/>
<dbReference type="Proteomes" id="UP000726170">
    <property type="component" value="Unassembled WGS sequence"/>
</dbReference>
<evidence type="ECO:0000313" key="2">
    <source>
        <dbReference type="Proteomes" id="UP000726170"/>
    </source>
</evidence>
<dbReference type="EMBL" id="JAHLQF010000002">
    <property type="protein sequence ID" value="MBU5484212.1"/>
    <property type="molecule type" value="Genomic_DNA"/>
</dbReference>
<comment type="caution">
    <text evidence="1">The sequence shown here is derived from an EMBL/GenBank/DDBJ whole genome shotgun (WGS) entry which is preliminary data.</text>
</comment>
<accession>A0ABS6EGD8</accession>
<protein>
    <submittedName>
        <fullName evidence="1">Uncharacterized protein</fullName>
    </submittedName>
</protein>
<gene>
    <name evidence="1" type="ORF">KQI86_07705</name>
</gene>